<feature type="transmembrane region" description="Helical" evidence="8">
    <location>
        <begin position="168"/>
        <end position="188"/>
    </location>
</feature>
<keyword evidence="4" id="KW-0997">Cell inner membrane</keyword>
<reference evidence="10 11" key="1">
    <citation type="submission" date="2021-02" db="EMBL/GenBank/DDBJ databases">
        <title>Alicyclobacillus curvatus sp. nov. and Alicyclobacillus mengziensis sp. nov., two acidophilic bacteria isolated from acid mine drainage.</title>
        <authorList>
            <person name="Huang Y."/>
        </authorList>
    </citation>
    <scope>NUCLEOTIDE SEQUENCE [LARGE SCALE GENOMIC DNA]</scope>
    <source>
        <strain evidence="10 11">S30H14</strain>
    </source>
</reference>
<feature type="transmembrane region" description="Helical" evidence="8">
    <location>
        <begin position="397"/>
        <end position="421"/>
    </location>
</feature>
<comment type="subcellular location">
    <subcellularLocation>
        <location evidence="1">Cell inner membrane</location>
        <topology evidence="1">Multi-pass membrane protein</topology>
    </subcellularLocation>
</comment>
<dbReference type="Proteomes" id="UP000663505">
    <property type="component" value="Chromosome"/>
</dbReference>
<dbReference type="GO" id="GO:0005886">
    <property type="term" value="C:plasma membrane"/>
    <property type="evidence" value="ECO:0007669"/>
    <property type="project" value="UniProtKB-SubCell"/>
</dbReference>
<organism evidence="10 11">
    <name type="scientific">Alicyclobacillus mengziensis</name>
    <dbReference type="NCBI Taxonomy" id="2931921"/>
    <lineage>
        <taxon>Bacteria</taxon>
        <taxon>Bacillati</taxon>
        <taxon>Bacillota</taxon>
        <taxon>Bacilli</taxon>
        <taxon>Bacillales</taxon>
        <taxon>Alicyclobacillaceae</taxon>
        <taxon>Alicyclobacillus</taxon>
    </lineage>
</organism>
<dbReference type="InterPro" id="IPR020846">
    <property type="entry name" value="MFS_dom"/>
</dbReference>
<name>A0A9X7VYS7_9BACL</name>
<evidence type="ECO:0000256" key="5">
    <source>
        <dbReference type="ARBA" id="ARBA00022692"/>
    </source>
</evidence>
<dbReference type="PANTHER" id="PTHR23522:SF10">
    <property type="entry name" value="3-PHENYLPROPIONIC ACID TRANSPORTER-RELATED"/>
    <property type="match status" value="1"/>
</dbReference>
<keyword evidence="3" id="KW-1003">Cell membrane</keyword>
<evidence type="ECO:0000256" key="1">
    <source>
        <dbReference type="ARBA" id="ARBA00004429"/>
    </source>
</evidence>
<dbReference type="EMBL" id="CP071182">
    <property type="protein sequence ID" value="QSO47055.1"/>
    <property type="molecule type" value="Genomic_DNA"/>
</dbReference>
<evidence type="ECO:0000259" key="9">
    <source>
        <dbReference type="PROSITE" id="PS50850"/>
    </source>
</evidence>
<dbReference type="KEGG" id="afx:JZ786_22015"/>
<dbReference type="RefSeq" id="WP_206656419.1">
    <property type="nucleotide sequence ID" value="NZ_CP071182.1"/>
</dbReference>
<dbReference type="Pfam" id="PF12832">
    <property type="entry name" value="MFS_1_like"/>
    <property type="match status" value="1"/>
</dbReference>
<feature type="transmembrane region" description="Helical" evidence="8">
    <location>
        <begin position="370"/>
        <end position="391"/>
    </location>
</feature>
<evidence type="ECO:0000256" key="2">
    <source>
        <dbReference type="ARBA" id="ARBA00022448"/>
    </source>
</evidence>
<dbReference type="PROSITE" id="PS50850">
    <property type="entry name" value="MFS"/>
    <property type="match status" value="1"/>
</dbReference>
<feature type="transmembrane region" description="Helical" evidence="8">
    <location>
        <begin position="276"/>
        <end position="297"/>
    </location>
</feature>
<evidence type="ECO:0000313" key="10">
    <source>
        <dbReference type="EMBL" id="QSO47055.1"/>
    </source>
</evidence>
<dbReference type="Gene3D" id="1.20.1250.20">
    <property type="entry name" value="MFS general substrate transporter like domains"/>
    <property type="match status" value="2"/>
</dbReference>
<dbReference type="SUPFAM" id="SSF103473">
    <property type="entry name" value="MFS general substrate transporter"/>
    <property type="match status" value="1"/>
</dbReference>
<proteinExistence type="predicted"/>
<dbReference type="InterPro" id="IPR036259">
    <property type="entry name" value="MFS_trans_sf"/>
</dbReference>
<evidence type="ECO:0000256" key="7">
    <source>
        <dbReference type="ARBA" id="ARBA00023136"/>
    </source>
</evidence>
<feature type="transmembrane region" description="Helical" evidence="8">
    <location>
        <begin position="243"/>
        <end position="264"/>
    </location>
</feature>
<feature type="transmembrane region" description="Helical" evidence="8">
    <location>
        <begin position="109"/>
        <end position="128"/>
    </location>
</feature>
<feature type="transmembrane region" description="Helical" evidence="8">
    <location>
        <begin position="79"/>
        <end position="97"/>
    </location>
</feature>
<gene>
    <name evidence="10" type="ORF">JZ786_22015</name>
</gene>
<keyword evidence="11" id="KW-1185">Reference proteome</keyword>
<dbReference type="GO" id="GO:0030395">
    <property type="term" value="F:lactose binding"/>
    <property type="evidence" value="ECO:0007669"/>
    <property type="project" value="TreeGrafter"/>
</dbReference>
<sequence>MGNFSKEPRVFRHGNCGREAGIELTPTTGTPSTEPLYGLTPTRYVRMSLYYLMYFTTVAAFSPYFNLYLATRGLSSSQVGIVLAVMPFVGLLVQPLWGILNDWLHLQRMTVFIGLGAAPLILLTFPYLRGFTAFLFMVAVLAVFQTGMIPVMDSLTVQNAGVRNYGKVRMFGSLGYAIMVSVAGQMYRSGNVNSMVPLYAVLAALSFIALISYPPIPAPKGTSVVSKPASALTGLRTLMKNRVFVWLLLLTMFVSISQTLNSNFFTLYYHALNRPLGVLGVIYSVGGLSELPLFFVSGRLITRFGAERMLLVASGVFLLRWLVLMFGPPTWVLVCLQALHGLSFGIALAAGISVASRVSDETNRATAQTVYSAVNTGLAAIVGSMSGGLVLEAYGPYVLYAFAAVVCALGVSGMTILLAMLRRESVNSVSNSRVSNTSR</sequence>
<evidence type="ECO:0000256" key="3">
    <source>
        <dbReference type="ARBA" id="ARBA00022475"/>
    </source>
</evidence>
<accession>A0A9X7VYS7</accession>
<protein>
    <submittedName>
        <fullName evidence="10">MFS transporter</fullName>
    </submittedName>
</protein>
<dbReference type="AlphaFoldDB" id="A0A9X7VYS7"/>
<feature type="domain" description="Major facilitator superfamily (MFS) profile" evidence="9">
    <location>
        <begin position="243"/>
        <end position="439"/>
    </location>
</feature>
<keyword evidence="6 8" id="KW-1133">Transmembrane helix</keyword>
<feature type="transmembrane region" description="Helical" evidence="8">
    <location>
        <begin position="338"/>
        <end position="358"/>
    </location>
</feature>
<dbReference type="PANTHER" id="PTHR23522">
    <property type="entry name" value="BLL5896 PROTEIN"/>
    <property type="match status" value="1"/>
</dbReference>
<evidence type="ECO:0000256" key="8">
    <source>
        <dbReference type="SAM" id="Phobius"/>
    </source>
</evidence>
<evidence type="ECO:0000313" key="11">
    <source>
        <dbReference type="Proteomes" id="UP000663505"/>
    </source>
</evidence>
<feature type="transmembrane region" description="Helical" evidence="8">
    <location>
        <begin position="194"/>
        <end position="213"/>
    </location>
</feature>
<feature type="transmembrane region" description="Helical" evidence="8">
    <location>
        <begin position="309"/>
        <end position="326"/>
    </location>
</feature>
<feature type="transmembrane region" description="Helical" evidence="8">
    <location>
        <begin position="49"/>
        <end position="67"/>
    </location>
</feature>
<dbReference type="GO" id="GO:0015528">
    <property type="term" value="F:lactose:proton symporter activity"/>
    <property type="evidence" value="ECO:0007669"/>
    <property type="project" value="TreeGrafter"/>
</dbReference>
<keyword evidence="5 8" id="KW-0812">Transmembrane</keyword>
<evidence type="ECO:0000256" key="6">
    <source>
        <dbReference type="ARBA" id="ARBA00022989"/>
    </source>
</evidence>
<feature type="transmembrane region" description="Helical" evidence="8">
    <location>
        <begin position="134"/>
        <end position="156"/>
    </location>
</feature>
<keyword evidence="2" id="KW-0813">Transport</keyword>
<keyword evidence="7 8" id="KW-0472">Membrane</keyword>
<evidence type="ECO:0000256" key="4">
    <source>
        <dbReference type="ARBA" id="ARBA00022519"/>
    </source>
</evidence>
<dbReference type="InterPro" id="IPR024989">
    <property type="entry name" value="MFS_assoc_dom"/>
</dbReference>